<name>B2HI72_MYCMM</name>
<dbReference type="GO" id="GO:0032259">
    <property type="term" value="P:methylation"/>
    <property type="evidence" value="ECO:0007669"/>
    <property type="project" value="UniProtKB-KW"/>
</dbReference>
<dbReference type="GO" id="GO:0005829">
    <property type="term" value="C:cytosol"/>
    <property type="evidence" value="ECO:0007669"/>
    <property type="project" value="TreeGrafter"/>
</dbReference>
<dbReference type="PRINTS" id="PR00108">
    <property type="entry name" value="THYMDSNTHASE"/>
</dbReference>
<evidence type="ECO:0000256" key="2">
    <source>
        <dbReference type="ARBA" id="ARBA00022603"/>
    </source>
</evidence>
<feature type="domain" description="Thymidylate synthase/dCMP hydroxymethylase" evidence="4">
    <location>
        <begin position="61"/>
        <end position="228"/>
    </location>
</feature>
<evidence type="ECO:0000256" key="1">
    <source>
        <dbReference type="ARBA" id="ARBA00011947"/>
    </source>
</evidence>
<dbReference type="AlphaFoldDB" id="B2HI72"/>
<protein>
    <recommendedName>
        <fullName evidence="1">thymidylate synthase</fullName>
        <ecNumber evidence="1">2.1.1.45</ecNumber>
    </recommendedName>
</protein>
<organism evidence="5 6">
    <name type="scientific">Mycobacterium marinum (strain ATCC BAA-535 / M)</name>
    <dbReference type="NCBI Taxonomy" id="216594"/>
    <lineage>
        <taxon>Bacteria</taxon>
        <taxon>Bacillati</taxon>
        <taxon>Actinomycetota</taxon>
        <taxon>Actinomycetes</taxon>
        <taxon>Mycobacteriales</taxon>
        <taxon>Mycobacteriaceae</taxon>
        <taxon>Mycobacterium</taxon>
        <taxon>Mycobacterium ulcerans group</taxon>
    </lineage>
</organism>
<dbReference type="KEGG" id="mmi:MMAR_0027"/>
<dbReference type="InterPro" id="IPR045097">
    <property type="entry name" value="Thymidate_synth/dCMP_Mease"/>
</dbReference>
<dbReference type="eggNOG" id="COG0207">
    <property type="taxonomic scope" value="Bacteria"/>
</dbReference>
<dbReference type="PANTHER" id="PTHR11548:SF9">
    <property type="entry name" value="THYMIDYLATE SYNTHASE"/>
    <property type="match status" value="1"/>
</dbReference>
<dbReference type="SUPFAM" id="SSF55831">
    <property type="entry name" value="Thymidylate synthase/dCMP hydroxymethylase"/>
    <property type="match status" value="1"/>
</dbReference>
<accession>B2HI72</accession>
<dbReference type="Gene3D" id="3.30.572.10">
    <property type="entry name" value="Thymidylate synthase/dCMP hydroxymethylase domain"/>
    <property type="match status" value="1"/>
</dbReference>
<dbReference type="InterPro" id="IPR000398">
    <property type="entry name" value="Thymidylate_synthase"/>
</dbReference>
<dbReference type="STRING" id="216594.MMAR_0027"/>
<sequence>MALAFSAGTVDDLLREAYTAIREQGQPVLPTRAPTRELIGVSLELTEPRCRLSRTEARRLSRTGIAQLAWYLSGTTNPEMILHWVPNHRNELEADGTIHGAYGPRMFGTGDNAQFCTVLELLKTSSSSRRAVIQLFDATDLTGPGRYKDVPCTNTLQFFVRDSRLHLMVTMRSNDAYIGLPLDVFAFTMLQELMAGELGIGIGRYIHSVGSLHIYEYNKEAIIDFLAEGWQSTDTPMPAMPAQSLTRHVPQFLASELQIRSGTPFADLTLPSDPYWADLARMLALDSARGRKAHDEVAAVKESIAAPFFSEFLRRD</sequence>
<dbReference type="HOGENOM" id="CLU_066856_0_0_11"/>
<evidence type="ECO:0000313" key="6">
    <source>
        <dbReference type="Proteomes" id="UP000001190"/>
    </source>
</evidence>
<reference evidence="5 6" key="1">
    <citation type="journal article" date="2008" name="Genome Res.">
        <title>Insights from the complete genome sequence of Mycobacterium marinum on the evolution of Mycobacterium tuberculosis.</title>
        <authorList>
            <person name="Stinear T.P."/>
            <person name="Seemann T."/>
            <person name="Harrison P.F."/>
            <person name="Jenkin G.A."/>
            <person name="Davies J.K."/>
            <person name="Johnson P.D."/>
            <person name="Abdellah Z."/>
            <person name="Arrowsmith C."/>
            <person name="Chillingworth T."/>
            <person name="Churcher C."/>
            <person name="Clarke K."/>
            <person name="Cronin A."/>
            <person name="Davis P."/>
            <person name="Goodhead I."/>
            <person name="Holroyd N."/>
            <person name="Jagels K."/>
            <person name="Lord A."/>
            <person name="Moule S."/>
            <person name="Mungall K."/>
            <person name="Norbertczak H."/>
            <person name="Quail M.A."/>
            <person name="Rabbinowitsch E."/>
            <person name="Walker D."/>
            <person name="White B."/>
            <person name="Whitehead S."/>
            <person name="Small P.L."/>
            <person name="Brosch R."/>
            <person name="Ramakrishnan L."/>
            <person name="Fischbach M.A."/>
            <person name="Parkhill J."/>
            <person name="Cole S.T."/>
        </authorList>
    </citation>
    <scope>NUCLEOTIDE SEQUENCE [LARGE SCALE GENOMIC DNA]</scope>
    <source>
        <strain evidence="6">ATCC BAA-535 / M</strain>
    </source>
</reference>
<dbReference type="EMBL" id="CP000854">
    <property type="protein sequence ID" value="ACC38498.1"/>
    <property type="molecule type" value="Genomic_DNA"/>
</dbReference>
<dbReference type="GO" id="GO:0004799">
    <property type="term" value="F:thymidylate synthase activity"/>
    <property type="evidence" value="ECO:0007669"/>
    <property type="project" value="UniProtKB-EC"/>
</dbReference>
<dbReference type="PANTHER" id="PTHR11548">
    <property type="entry name" value="THYMIDYLATE SYNTHASE 1"/>
    <property type="match status" value="1"/>
</dbReference>
<proteinExistence type="predicted"/>
<dbReference type="InterPro" id="IPR023451">
    <property type="entry name" value="Thymidate_synth/dCMP_Mease_dom"/>
</dbReference>
<keyword evidence="6" id="KW-1185">Reference proteome</keyword>
<dbReference type="Pfam" id="PF00303">
    <property type="entry name" value="Thymidylat_synt"/>
    <property type="match status" value="1"/>
</dbReference>
<evidence type="ECO:0000256" key="3">
    <source>
        <dbReference type="ARBA" id="ARBA00022679"/>
    </source>
</evidence>
<keyword evidence="2" id="KW-0489">Methyltransferase</keyword>
<dbReference type="Proteomes" id="UP000001190">
    <property type="component" value="Chromosome"/>
</dbReference>
<gene>
    <name evidence="5" type="primary">thyA_1</name>
    <name evidence="5" type="ordered locus">MMAR_0027</name>
</gene>
<dbReference type="EC" id="2.1.1.45" evidence="1"/>
<evidence type="ECO:0000259" key="4">
    <source>
        <dbReference type="Pfam" id="PF00303"/>
    </source>
</evidence>
<evidence type="ECO:0000313" key="5">
    <source>
        <dbReference type="EMBL" id="ACC38498.1"/>
    </source>
</evidence>
<dbReference type="RefSeq" id="WP_012392034.1">
    <property type="nucleotide sequence ID" value="NC_010612.1"/>
</dbReference>
<dbReference type="GO" id="GO:0006231">
    <property type="term" value="P:dTMP biosynthetic process"/>
    <property type="evidence" value="ECO:0007669"/>
    <property type="project" value="InterPro"/>
</dbReference>
<keyword evidence="3" id="KW-0808">Transferase</keyword>
<dbReference type="InterPro" id="IPR036926">
    <property type="entry name" value="Thymidate_synth/dCMP_Mease_sf"/>
</dbReference>
<dbReference type="CDD" id="cd00351">
    <property type="entry name" value="TS_Pyrimidine_HMase"/>
    <property type="match status" value="1"/>
</dbReference>